<comment type="caution">
    <text evidence="2">The sequence shown here is derived from an EMBL/GenBank/DDBJ whole genome shotgun (WGS) entry which is preliminary data.</text>
</comment>
<evidence type="ECO:0000313" key="2">
    <source>
        <dbReference type="EMBL" id="GKT32758.1"/>
    </source>
</evidence>
<protein>
    <submittedName>
        <fullName evidence="2">Uncharacterized protein</fullName>
    </submittedName>
</protein>
<evidence type="ECO:0000313" key="3">
    <source>
        <dbReference type="Proteomes" id="UP001057375"/>
    </source>
</evidence>
<proteinExistence type="predicted"/>
<dbReference type="Proteomes" id="UP001057375">
    <property type="component" value="Unassembled WGS sequence"/>
</dbReference>
<accession>A0ABQ5KML0</accession>
<keyword evidence="1" id="KW-0175">Coiled coil</keyword>
<reference evidence="2" key="1">
    <citation type="submission" date="2022-03" db="EMBL/GenBank/DDBJ databases">
        <title>Draft genome sequence of Aduncisulcus paluster, a free-living microaerophilic Fornicata.</title>
        <authorList>
            <person name="Yuyama I."/>
            <person name="Kume K."/>
            <person name="Tamura T."/>
            <person name="Inagaki Y."/>
            <person name="Hashimoto T."/>
        </authorList>
    </citation>
    <scope>NUCLEOTIDE SEQUENCE</scope>
    <source>
        <strain evidence="2">NY0171</strain>
    </source>
</reference>
<sequence length="239" mass="27791">MRIIGKILDHGTDPSNRYKGPYPIHHVDLSEIDESEAYGVYSYGNAHSELLKFLKGESSILFNPILHLPFTSPHYLCKFVVSHHSSPWGIKDFNVTFFTSDGKKTTKEYQMAELPPNQLFWQEFPICVHNVISCDIRILSSWDGKCDNIHLFGIRFVIDKEQEEKEEIRAKEKAEKQLIEFKKEISNLRSALAGEKLLRIVDKTEFKREKERLERDIRSMRLQIDLLSKALTSPPEDLK</sequence>
<gene>
    <name evidence="2" type="ORF">ADUPG1_006833</name>
</gene>
<feature type="coiled-coil region" evidence="1">
    <location>
        <begin position="157"/>
        <end position="230"/>
    </location>
</feature>
<dbReference type="EMBL" id="BQXS01010047">
    <property type="protein sequence ID" value="GKT32758.1"/>
    <property type="molecule type" value="Genomic_DNA"/>
</dbReference>
<keyword evidence="3" id="KW-1185">Reference proteome</keyword>
<name>A0ABQ5KML0_9EUKA</name>
<organism evidence="2 3">
    <name type="scientific">Aduncisulcus paluster</name>
    <dbReference type="NCBI Taxonomy" id="2918883"/>
    <lineage>
        <taxon>Eukaryota</taxon>
        <taxon>Metamonada</taxon>
        <taxon>Carpediemonas-like organisms</taxon>
        <taxon>Aduncisulcus</taxon>
    </lineage>
</organism>
<evidence type="ECO:0000256" key="1">
    <source>
        <dbReference type="SAM" id="Coils"/>
    </source>
</evidence>